<dbReference type="EC" id="3.4.16.4" evidence="4"/>
<dbReference type="AlphaFoldDB" id="A0A9E8Z8X9"/>
<dbReference type="NCBIfam" id="TIGR00666">
    <property type="entry name" value="PBP4"/>
    <property type="match status" value="1"/>
</dbReference>
<dbReference type="RefSeq" id="WP_268608117.1">
    <property type="nucleotide sequence ID" value="NZ_CP113797.1"/>
</dbReference>
<dbReference type="InterPro" id="IPR000667">
    <property type="entry name" value="Peptidase_S13"/>
</dbReference>
<proteinExistence type="inferred from homology"/>
<keyword evidence="4" id="KW-0645">Protease</keyword>
<dbReference type="PANTHER" id="PTHR30023">
    <property type="entry name" value="D-ALANYL-D-ALANINE CARBOXYPEPTIDASE"/>
    <property type="match status" value="1"/>
</dbReference>
<evidence type="ECO:0000256" key="2">
    <source>
        <dbReference type="ARBA" id="ARBA00022801"/>
    </source>
</evidence>
<feature type="signal peptide" evidence="3">
    <location>
        <begin position="1"/>
        <end position="27"/>
    </location>
</feature>
<dbReference type="EMBL" id="CP113797">
    <property type="protein sequence ID" value="WAL58690.1"/>
    <property type="molecule type" value="Genomic_DNA"/>
</dbReference>
<dbReference type="GO" id="GO:0000270">
    <property type="term" value="P:peptidoglycan metabolic process"/>
    <property type="evidence" value="ECO:0007669"/>
    <property type="project" value="TreeGrafter"/>
</dbReference>
<dbReference type="GO" id="GO:0006508">
    <property type="term" value="P:proteolysis"/>
    <property type="evidence" value="ECO:0007669"/>
    <property type="project" value="InterPro"/>
</dbReference>
<dbReference type="Pfam" id="PF02113">
    <property type="entry name" value="Peptidase_S13"/>
    <property type="match status" value="1"/>
</dbReference>
<comment type="similarity">
    <text evidence="1">Belongs to the peptidase S13 family.</text>
</comment>
<feature type="chain" id="PRO_5039338023" evidence="3">
    <location>
        <begin position="28"/>
        <end position="482"/>
    </location>
</feature>
<name>A0A9E8Z8X9_9CYAN</name>
<dbReference type="InterPro" id="IPR012338">
    <property type="entry name" value="Beta-lactam/transpept-like"/>
</dbReference>
<evidence type="ECO:0000256" key="3">
    <source>
        <dbReference type="SAM" id="SignalP"/>
    </source>
</evidence>
<reference evidence="4" key="1">
    <citation type="submission" date="2022-12" db="EMBL/GenBank/DDBJ databases">
        <title>Polyphasic identification of a Novel Hot-Spring Cyanobacterium Ocullathermofonsia sinensis gen nov. sp. nov. and Genomic Insights on its Adaptations to the Thermal Habitat.</title>
        <authorList>
            <person name="Daroch M."/>
            <person name="Tang J."/>
            <person name="Jiang Y."/>
        </authorList>
    </citation>
    <scope>NUCLEOTIDE SEQUENCE</scope>
    <source>
        <strain evidence="4">PKUAC-SCTA174</strain>
    </source>
</reference>
<evidence type="ECO:0000313" key="5">
    <source>
        <dbReference type="Proteomes" id="UP001163152"/>
    </source>
</evidence>
<keyword evidence="4" id="KW-0121">Carboxypeptidase</keyword>
<keyword evidence="2 4" id="KW-0378">Hydrolase</keyword>
<dbReference type="GO" id="GO:0009002">
    <property type="term" value="F:serine-type D-Ala-D-Ala carboxypeptidase activity"/>
    <property type="evidence" value="ECO:0007669"/>
    <property type="project" value="UniProtKB-EC"/>
</dbReference>
<evidence type="ECO:0000256" key="1">
    <source>
        <dbReference type="ARBA" id="ARBA00006096"/>
    </source>
</evidence>
<sequence length="482" mass="52894">MIIRLNQAGLLVVLCSWLGLGAFPSSAQDAAICTSQLRDSIDAVLNRPELRRTRWGVLVQSLGDPQPLYSHNAEQYFVPASNVKLLTTAAALEQLGPDFRIRTSIYHRNFANQQTLYIVGRGDPSLTDEDLVSLAQQLRERGITTVDRLIGDDSYFQGDSINPTWEWEDIQAGYGAPVNSLILNQNAIGLTVIPQALGQPLAVRWDDPAESIMWQVQNRSTTVPVDATEFLTVGRDLSRSVLYVHGQLRVGSASEPVAVSVPQPAQRFMQRFVQILVTQGIQVRQTIVTTQFTDPQGLEIAAVESPPLSELLVETNRESNNLYAEVLLRSLGKRNEEATSTLEAGIAALEMTFNGWGINPDSYALVDGSGLSRHNLVSPEAIVQTLQIMARSSNASTYRHSLALAGVNGTLQNRFRQTLVEQKLRGKTGQLRNAMALSGYLELGHQSALVFSLLVNPFHQAPSQVQTSLDAIVEQLAQVRSC</sequence>
<dbReference type="Gene3D" id="3.40.710.10">
    <property type="entry name" value="DD-peptidase/beta-lactamase superfamily"/>
    <property type="match status" value="2"/>
</dbReference>
<accession>A0A9E8Z8X9</accession>
<dbReference type="Proteomes" id="UP001163152">
    <property type="component" value="Chromosome"/>
</dbReference>
<keyword evidence="3" id="KW-0732">Signal</keyword>
<dbReference type="KEGG" id="tsin:OXH18_16095"/>
<keyword evidence="5" id="KW-1185">Reference proteome</keyword>
<dbReference type="PANTHER" id="PTHR30023:SF0">
    <property type="entry name" value="PENICILLIN-SENSITIVE CARBOXYPEPTIDASE A"/>
    <property type="match status" value="1"/>
</dbReference>
<dbReference type="SUPFAM" id="SSF56601">
    <property type="entry name" value="beta-lactamase/transpeptidase-like"/>
    <property type="match status" value="1"/>
</dbReference>
<gene>
    <name evidence="4" type="primary">dacB</name>
    <name evidence="4" type="ORF">OXH18_16095</name>
</gene>
<organism evidence="4 5">
    <name type="scientific">Thermocoleostomius sinensis A174</name>
    <dbReference type="NCBI Taxonomy" id="2016057"/>
    <lineage>
        <taxon>Bacteria</taxon>
        <taxon>Bacillati</taxon>
        <taxon>Cyanobacteriota</taxon>
        <taxon>Cyanophyceae</taxon>
        <taxon>Oculatellales</taxon>
        <taxon>Oculatellaceae</taxon>
        <taxon>Thermocoleostomius</taxon>
    </lineage>
</organism>
<dbReference type="PRINTS" id="PR00922">
    <property type="entry name" value="DADACBPTASE3"/>
</dbReference>
<evidence type="ECO:0000313" key="4">
    <source>
        <dbReference type="EMBL" id="WAL58690.1"/>
    </source>
</evidence>
<protein>
    <submittedName>
        <fullName evidence="4">D-alanyl-D-alanine carboxypeptidase/D-alanyl-D-alanine-endopeptidase</fullName>
        <ecNumber evidence="4">3.4.16.4</ecNumber>
    </submittedName>
</protein>